<dbReference type="GO" id="GO:0043235">
    <property type="term" value="C:receptor complex"/>
    <property type="evidence" value="ECO:0007669"/>
    <property type="project" value="TreeGrafter"/>
</dbReference>
<dbReference type="InterPro" id="IPR011009">
    <property type="entry name" value="Kinase-like_dom_sf"/>
</dbReference>
<feature type="compositionally biased region" description="Low complexity" evidence="8">
    <location>
        <begin position="321"/>
        <end position="331"/>
    </location>
</feature>
<keyword evidence="2" id="KW-0433">Leucine-rich repeat</keyword>
<gene>
    <name evidence="11" type="ORF">TSPGSL018_21773</name>
</gene>
<dbReference type="InterPro" id="IPR017907">
    <property type="entry name" value="Znf_RING_CS"/>
</dbReference>
<dbReference type="PROSITE" id="PS00109">
    <property type="entry name" value="PROTEIN_KINASE_TYR"/>
    <property type="match status" value="1"/>
</dbReference>
<dbReference type="InterPro" id="IPR032675">
    <property type="entry name" value="LRR_dom_sf"/>
</dbReference>
<dbReference type="SUPFAM" id="SSF52047">
    <property type="entry name" value="RNI-like"/>
    <property type="match status" value="1"/>
</dbReference>
<dbReference type="InterPro" id="IPR000719">
    <property type="entry name" value="Prot_kinase_dom"/>
</dbReference>
<proteinExistence type="predicted"/>
<dbReference type="GO" id="GO:0008270">
    <property type="term" value="F:zinc ion binding"/>
    <property type="evidence" value="ECO:0007669"/>
    <property type="project" value="UniProtKB-KW"/>
</dbReference>
<organism evidence="11">
    <name type="scientific">Tetraselmis sp. GSL018</name>
    <dbReference type="NCBI Taxonomy" id="582737"/>
    <lineage>
        <taxon>Eukaryota</taxon>
        <taxon>Viridiplantae</taxon>
        <taxon>Chlorophyta</taxon>
        <taxon>core chlorophytes</taxon>
        <taxon>Chlorodendrophyceae</taxon>
        <taxon>Chlorodendrales</taxon>
        <taxon>Chlorodendraceae</taxon>
        <taxon>Tetraselmis</taxon>
    </lineage>
</organism>
<keyword evidence="6" id="KW-0862">Zinc</keyword>
<dbReference type="InterPro" id="IPR001245">
    <property type="entry name" value="Ser-Thr/Tyr_kinase_cat_dom"/>
</dbReference>
<sequence>MRLWLREAVERLRQNDPSLTQLDFYRCVIRSESAEALAEALWHNGTLTKLELDRNLIGDRGAKELAKALGHNIALTELSLEWNGIGDNGAEALAWALRHNGALKKLNLSGNKIGDRGAKVLARALLHNSALTTLNFWRNSICNEGAEALAAALRDNCTLIGLNLKWNGIRDEGAEALAQALRCNGALKELDLSGNKICNTGAEALAESLLHNVTLVELNLSRNTISANVLQEVQAALLVEGRGQRETEPASDPPASPSQAQNAPPPSSQHKPPLQTAGTASADTVLQEPPLEAAPPKPRVQMPRVAAPAQPVAPPSPPPQAAAASEPTEPTGLSAPRRDGDTPQSGTSRDTLQPPSFQAVPSRVEEIPFCKLQLHAAIGAGSSKSVYRARWCGQDVAALILRNGNATAELAVFERLTRRPGLTPLLGVSRDPKGRQVIVTKYAPLGSLNNVLADLENSGRSASDLVLMKCAMQVCDGMLQLAEEGLIHRDLALRNVLVFSFDPENHRAVEVTISDYGLTRQGSCYYGGSEAVPVRWMPPEALKKRRWSEKSDIWAFGVLMWELWSAADLPYAFIGSDEEVARRVCTCGDRLKKPEGCPDGVFALMERCWIEQASQRPSFRELKDELLDIYAGIQNLYNLADHSTPSRPHQGEHQDPECVVCYDTAACVALLPCGHVFCEECARRVQQCPICRKEVTGTLRIHQP</sequence>
<dbReference type="InterPro" id="IPR050122">
    <property type="entry name" value="RTK"/>
</dbReference>
<evidence type="ECO:0000256" key="1">
    <source>
        <dbReference type="ARBA" id="ARBA00004430"/>
    </source>
</evidence>
<evidence type="ECO:0000313" key="11">
    <source>
        <dbReference type="EMBL" id="JAC75905.1"/>
    </source>
</evidence>
<dbReference type="SMART" id="SM00219">
    <property type="entry name" value="TyrKc"/>
    <property type="match status" value="1"/>
</dbReference>
<dbReference type="InterPro" id="IPR020635">
    <property type="entry name" value="Tyr_kinase_cat_dom"/>
</dbReference>
<dbReference type="SMART" id="SM00368">
    <property type="entry name" value="LRR_RI"/>
    <property type="match status" value="8"/>
</dbReference>
<keyword evidence="11" id="KW-0418">Kinase</keyword>
<comment type="subcellular location">
    <subcellularLocation>
        <location evidence="1">Cytoplasm</location>
        <location evidence="1">Cytoskeleton</location>
        <location evidence="1">Cilium axoneme</location>
    </subcellularLocation>
</comment>
<dbReference type="PROSITE" id="PS50089">
    <property type="entry name" value="ZF_RING_2"/>
    <property type="match status" value="1"/>
</dbReference>
<evidence type="ECO:0000259" key="10">
    <source>
        <dbReference type="PROSITE" id="PS50089"/>
    </source>
</evidence>
<dbReference type="GO" id="GO:0004714">
    <property type="term" value="F:transmembrane receptor protein tyrosine kinase activity"/>
    <property type="evidence" value="ECO:0007669"/>
    <property type="project" value="TreeGrafter"/>
</dbReference>
<evidence type="ECO:0000256" key="8">
    <source>
        <dbReference type="SAM" id="MobiDB-lite"/>
    </source>
</evidence>
<dbReference type="PROSITE" id="PS50011">
    <property type="entry name" value="PROTEIN_KINASE_DOM"/>
    <property type="match status" value="1"/>
</dbReference>
<dbReference type="Pfam" id="PF13920">
    <property type="entry name" value="zf-C3HC4_3"/>
    <property type="match status" value="1"/>
</dbReference>
<dbReference type="PROSITE" id="PS00518">
    <property type="entry name" value="ZF_RING_1"/>
    <property type="match status" value="1"/>
</dbReference>
<name>A0A061RYZ2_9CHLO</name>
<dbReference type="Pfam" id="PF07714">
    <property type="entry name" value="PK_Tyr_Ser-Thr"/>
    <property type="match status" value="1"/>
</dbReference>
<feature type="compositionally biased region" description="Polar residues" evidence="8">
    <location>
        <begin position="342"/>
        <end position="356"/>
    </location>
</feature>
<dbReference type="Gene3D" id="1.10.510.10">
    <property type="entry name" value="Transferase(Phosphotransferase) domain 1"/>
    <property type="match status" value="1"/>
</dbReference>
<dbReference type="GO" id="GO:0007169">
    <property type="term" value="P:cell surface receptor protein tyrosine kinase signaling pathway"/>
    <property type="evidence" value="ECO:0007669"/>
    <property type="project" value="TreeGrafter"/>
</dbReference>
<evidence type="ECO:0000259" key="9">
    <source>
        <dbReference type="PROSITE" id="PS50011"/>
    </source>
</evidence>
<evidence type="ECO:0000256" key="4">
    <source>
        <dbReference type="ARBA" id="ARBA00022737"/>
    </source>
</evidence>
<evidence type="ECO:0000256" key="5">
    <source>
        <dbReference type="ARBA" id="ARBA00022771"/>
    </source>
</evidence>
<reference evidence="11" key="1">
    <citation type="submission" date="2014-05" db="EMBL/GenBank/DDBJ databases">
        <title>The transcriptome of the halophilic microalga Tetraselmis sp. GSL018 isolated from the Great Salt Lake, Utah.</title>
        <authorList>
            <person name="Jinkerson R.E."/>
            <person name="D'Adamo S."/>
            <person name="Posewitz M.C."/>
        </authorList>
    </citation>
    <scope>NUCLEOTIDE SEQUENCE</scope>
    <source>
        <strain evidence="11">GSL018</strain>
    </source>
</reference>
<dbReference type="GO" id="GO:0005524">
    <property type="term" value="F:ATP binding"/>
    <property type="evidence" value="ECO:0007669"/>
    <property type="project" value="InterPro"/>
</dbReference>
<feature type="compositionally biased region" description="Pro residues" evidence="8">
    <location>
        <begin position="311"/>
        <end position="320"/>
    </location>
</feature>
<dbReference type="Gene3D" id="3.30.40.10">
    <property type="entry name" value="Zinc/RING finger domain, C3HC4 (zinc finger)"/>
    <property type="match status" value="1"/>
</dbReference>
<evidence type="ECO:0000256" key="2">
    <source>
        <dbReference type="ARBA" id="ARBA00022614"/>
    </source>
</evidence>
<dbReference type="SUPFAM" id="SSF56112">
    <property type="entry name" value="Protein kinase-like (PK-like)"/>
    <property type="match status" value="1"/>
</dbReference>
<dbReference type="PANTHER" id="PTHR24416:SF631">
    <property type="entry name" value="SERINE_THREONINE_TYROSINE KINASE 1"/>
    <property type="match status" value="1"/>
</dbReference>
<dbReference type="Pfam" id="PF13516">
    <property type="entry name" value="LRR_6"/>
    <property type="match status" value="7"/>
</dbReference>
<dbReference type="InterPro" id="IPR001611">
    <property type="entry name" value="Leu-rich_rpt"/>
</dbReference>
<dbReference type="InterPro" id="IPR013083">
    <property type="entry name" value="Znf_RING/FYVE/PHD"/>
</dbReference>
<accession>A0A061RYZ2</accession>
<dbReference type="InterPro" id="IPR008266">
    <property type="entry name" value="Tyr_kinase_AS"/>
</dbReference>
<keyword evidence="5 7" id="KW-0863">Zinc-finger</keyword>
<feature type="region of interest" description="Disordered" evidence="8">
    <location>
        <begin position="242"/>
        <end position="359"/>
    </location>
</feature>
<dbReference type="InterPro" id="IPR001841">
    <property type="entry name" value="Znf_RING"/>
</dbReference>
<feature type="domain" description="Protein kinase" evidence="9">
    <location>
        <begin position="372"/>
        <end position="627"/>
    </location>
</feature>
<dbReference type="GO" id="GO:0005886">
    <property type="term" value="C:plasma membrane"/>
    <property type="evidence" value="ECO:0007669"/>
    <property type="project" value="TreeGrafter"/>
</dbReference>
<evidence type="ECO:0000256" key="3">
    <source>
        <dbReference type="ARBA" id="ARBA00022723"/>
    </source>
</evidence>
<protein>
    <submittedName>
        <fullName evidence="11">Protein tyrosine kinase</fullName>
    </submittedName>
</protein>
<dbReference type="GO" id="GO:0005930">
    <property type="term" value="C:axoneme"/>
    <property type="evidence" value="ECO:0007669"/>
    <property type="project" value="UniProtKB-SubCell"/>
</dbReference>
<feature type="domain" description="RING-type" evidence="10">
    <location>
        <begin position="658"/>
        <end position="692"/>
    </location>
</feature>
<dbReference type="PRINTS" id="PR00109">
    <property type="entry name" value="TYRKINASE"/>
</dbReference>
<keyword evidence="4" id="KW-0677">Repeat</keyword>
<dbReference type="Gene3D" id="3.80.10.10">
    <property type="entry name" value="Ribonuclease Inhibitor"/>
    <property type="match status" value="2"/>
</dbReference>
<dbReference type="Gene3D" id="3.30.200.20">
    <property type="entry name" value="Phosphorylase Kinase, domain 1"/>
    <property type="match status" value="1"/>
</dbReference>
<dbReference type="SUPFAM" id="SSF57850">
    <property type="entry name" value="RING/U-box"/>
    <property type="match status" value="1"/>
</dbReference>
<keyword evidence="11" id="KW-0808">Transferase</keyword>
<evidence type="ECO:0000256" key="7">
    <source>
        <dbReference type="PROSITE-ProRule" id="PRU00175"/>
    </source>
</evidence>
<evidence type="ECO:0000256" key="6">
    <source>
        <dbReference type="ARBA" id="ARBA00022833"/>
    </source>
</evidence>
<dbReference type="EMBL" id="GBEZ01009706">
    <property type="protein sequence ID" value="JAC75905.1"/>
    <property type="molecule type" value="Transcribed_RNA"/>
</dbReference>
<dbReference type="SMART" id="SM00184">
    <property type="entry name" value="RING"/>
    <property type="match status" value="1"/>
</dbReference>
<keyword evidence="3" id="KW-0479">Metal-binding</keyword>
<dbReference type="AlphaFoldDB" id="A0A061RYZ2"/>
<dbReference type="PANTHER" id="PTHR24416">
    <property type="entry name" value="TYROSINE-PROTEIN KINASE RECEPTOR"/>
    <property type="match status" value="1"/>
</dbReference>